<evidence type="ECO:0000313" key="2">
    <source>
        <dbReference type="EMBL" id="KAK9010943.1"/>
    </source>
</evidence>
<keyword evidence="3" id="KW-1185">Reference proteome</keyword>
<name>A0ABR2RDP3_9ROSI</name>
<accession>A0ABR2RDP3</accession>
<evidence type="ECO:0000313" key="3">
    <source>
        <dbReference type="Proteomes" id="UP001396334"/>
    </source>
</evidence>
<feature type="region of interest" description="Disordered" evidence="1">
    <location>
        <begin position="1"/>
        <end position="20"/>
    </location>
</feature>
<organism evidence="2 3">
    <name type="scientific">Hibiscus sabdariffa</name>
    <name type="common">roselle</name>
    <dbReference type="NCBI Taxonomy" id="183260"/>
    <lineage>
        <taxon>Eukaryota</taxon>
        <taxon>Viridiplantae</taxon>
        <taxon>Streptophyta</taxon>
        <taxon>Embryophyta</taxon>
        <taxon>Tracheophyta</taxon>
        <taxon>Spermatophyta</taxon>
        <taxon>Magnoliopsida</taxon>
        <taxon>eudicotyledons</taxon>
        <taxon>Gunneridae</taxon>
        <taxon>Pentapetalae</taxon>
        <taxon>rosids</taxon>
        <taxon>malvids</taxon>
        <taxon>Malvales</taxon>
        <taxon>Malvaceae</taxon>
        <taxon>Malvoideae</taxon>
        <taxon>Hibiscus</taxon>
    </lineage>
</organism>
<reference evidence="2 3" key="1">
    <citation type="journal article" date="2024" name="G3 (Bethesda)">
        <title>Genome assembly of Hibiscus sabdariffa L. provides insights into metabolisms of medicinal natural products.</title>
        <authorList>
            <person name="Kim T."/>
        </authorList>
    </citation>
    <scope>NUCLEOTIDE SEQUENCE [LARGE SCALE GENOMIC DNA]</scope>
    <source>
        <strain evidence="2">TK-2024</strain>
        <tissue evidence="2">Old leaves</tissue>
    </source>
</reference>
<proteinExistence type="predicted"/>
<protein>
    <submittedName>
        <fullName evidence="2">Uncharacterized protein</fullName>
    </submittedName>
</protein>
<gene>
    <name evidence="2" type="ORF">V6N11_043808</name>
</gene>
<dbReference type="EMBL" id="JBBPBN010000023">
    <property type="protein sequence ID" value="KAK9010943.1"/>
    <property type="molecule type" value="Genomic_DNA"/>
</dbReference>
<dbReference type="Proteomes" id="UP001396334">
    <property type="component" value="Unassembled WGS sequence"/>
</dbReference>
<sequence length="87" mass="9826">MGRFPSSAGPVRRRVGSNDPVGWLIGKREGGRWRWKRGASVSLAKVQMREGLDRWCPKGGDLVRWRWEVEGSLMDVWGLGEGDTMGR</sequence>
<evidence type="ECO:0000256" key="1">
    <source>
        <dbReference type="SAM" id="MobiDB-lite"/>
    </source>
</evidence>
<comment type="caution">
    <text evidence="2">The sequence shown here is derived from an EMBL/GenBank/DDBJ whole genome shotgun (WGS) entry which is preliminary data.</text>
</comment>